<reference evidence="2" key="2">
    <citation type="submission" date="2022-10" db="EMBL/GenBank/DDBJ databases">
        <authorList>
            <person name="Trinh H.N."/>
        </authorList>
    </citation>
    <scope>NUCLEOTIDE SEQUENCE</scope>
    <source>
        <strain evidence="2">RN2-1</strain>
    </source>
</reference>
<keyword evidence="1" id="KW-0812">Transmembrane</keyword>
<dbReference type="RefSeq" id="WP_264716433.1">
    <property type="nucleotide sequence ID" value="NZ_JAPDNT010000038.1"/>
</dbReference>
<dbReference type="EMBL" id="JAPDNT010000038">
    <property type="protein sequence ID" value="MCW3477483.1"/>
    <property type="molecule type" value="Genomic_DNA"/>
</dbReference>
<keyword evidence="1" id="KW-1133">Transmembrane helix</keyword>
<protein>
    <submittedName>
        <fullName evidence="2">Uncharacterized protein</fullName>
    </submittedName>
</protein>
<comment type="caution">
    <text evidence="2">The sequence shown here is derived from an EMBL/GenBank/DDBJ whole genome shotgun (WGS) entry which is preliminary data.</text>
</comment>
<reference evidence="2" key="1">
    <citation type="submission" date="2022-09" db="EMBL/GenBank/DDBJ databases">
        <title>Rhodovastum sp. nov. RN2-1 isolated from soil in Seongnam, South Korea.</title>
        <authorList>
            <person name="Le N.T."/>
        </authorList>
    </citation>
    <scope>NUCLEOTIDE SEQUENCE</scope>
    <source>
        <strain evidence="2">RN2-1</strain>
    </source>
</reference>
<proteinExistence type="predicted"/>
<organism evidence="2 3">
    <name type="scientific">Limobrevibacterium gyesilva</name>
    <dbReference type="NCBI Taxonomy" id="2991712"/>
    <lineage>
        <taxon>Bacteria</taxon>
        <taxon>Pseudomonadati</taxon>
        <taxon>Pseudomonadota</taxon>
        <taxon>Alphaproteobacteria</taxon>
        <taxon>Acetobacterales</taxon>
        <taxon>Acetobacteraceae</taxon>
        <taxon>Limobrevibacterium</taxon>
    </lineage>
</organism>
<dbReference type="AlphaFoldDB" id="A0AA42CFU9"/>
<evidence type="ECO:0000313" key="3">
    <source>
        <dbReference type="Proteomes" id="UP001165679"/>
    </source>
</evidence>
<sequence length="163" mass="18133">MDTSTVTGLFTLGGVVAGGLFGVIAKIIADVNQTNRDRETRREQQRSDFQRWQREQFMLLMINCAKSANLYVSKRIADGGDDVAAQNDPDIRQASAELQGWLIALAIVCPDAASDDYRRLCENLDKAMWQAVPKIQPVWEIRQLLVKLAARFSESSFPSITGA</sequence>
<dbReference type="Proteomes" id="UP001165679">
    <property type="component" value="Unassembled WGS sequence"/>
</dbReference>
<keyword evidence="1" id="KW-0472">Membrane</keyword>
<evidence type="ECO:0000313" key="2">
    <source>
        <dbReference type="EMBL" id="MCW3477483.1"/>
    </source>
</evidence>
<keyword evidence="3" id="KW-1185">Reference proteome</keyword>
<evidence type="ECO:0000256" key="1">
    <source>
        <dbReference type="SAM" id="Phobius"/>
    </source>
</evidence>
<feature type="transmembrane region" description="Helical" evidence="1">
    <location>
        <begin position="6"/>
        <end position="29"/>
    </location>
</feature>
<accession>A0AA42CFU9</accession>
<name>A0AA42CFU9_9PROT</name>
<gene>
    <name evidence="2" type="ORF">OL599_23230</name>
</gene>